<dbReference type="EMBL" id="UAWC01000023">
    <property type="protein sequence ID" value="SQB35141.1"/>
    <property type="molecule type" value="Genomic_DNA"/>
</dbReference>
<proteinExistence type="predicted"/>
<evidence type="ECO:0000313" key="3">
    <source>
        <dbReference type="Proteomes" id="UP000250223"/>
    </source>
</evidence>
<sequence length="111" mass="12874">MDKEKILEKSRKENLNGDERDRDIENKAYKVGFYSIVAIFGMLTFITWIQNFIKGNSFADMKIFSMGFLIALAGEELTKYIYYRNRKQLITGLFFALAAIANLILIIVGYR</sequence>
<keyword evidence="1" id="KW-0472">Membrane</keyword>
<protein>
    <submittedName>
        <fullName evidence="2">Uncharacterized protein</fullName>
    </submittedName>
</protein>
<feature type="transmembrane region" description="Helical" evidence="1">
    <location>
        <begin position="63"/>
        <end position="82"/>
    </location>
</feature>
<evidence type="ECO:0000313" key="2">
    <source>
        <dbReference type="EMBL" id="SQB35141.1"/>
    </source>
</evidence>
<keyword evidence="1" id="KW-1133">Transmembrane helix</keyword>
<reference evidence="2 3" key="1">
    <citation type="submission" date="2018-06" db="EMBL/GenBank/DDBJ databases">
        <authorList>
            <consortium name="Pathogen Informatics"/>
            <person name="Doyle S."/>
        </authorList>
    </citation>
    <scope>NUCLEOTIDE SEQUENCE [LARGE SCALE GENOMIC DNA]</scope>
    <source>
        <strain evidence="2 3">NCTC13028</strain>
    </source>
</reference>
<gene>
    <name evidence="2" type="ORF">NCTC13028_01757</name>
</gene>
<dbReference type="AlphaFoldDB" id="A0A2X2WAY2"/>
<feature type="transmembrane region" description="Helical" evidence="1">
    <location>
        <begin position="31"/>
        <end position="51"/>
    </location>
</feature>
<dbReference type="Pfam" id="PF20040">
    <property type="entry name" value="DUF6442"/>
    <property type="match status" value="1"/>
</dbReference>
<dbReference type="InterPro" id="IPR045620">
    <property type="entry name" value="DUF6442"/>
</dbReference>
<dbReference type="RefSeq" id="WP_096635256.1">
    <property type="nucleotide sequence ID" value="NZ_JAHLNT010000029.1"/>
</dbReference>
<evidence type="ECO:0000256" key="1">
    <source>
        <dbReference type="SAM" id="Phobius"/>
    </source>
</evidence>
<organism evidence="2 3">
    <name type="scientific">Clostridium cochlearium</name>
    <dbReference type="NCBI Taxonomy" id="1494"/>
    <lineage>
        <taxon>Bacteria</taxon>
        <taxon>Bacillati</taxon>
        <taxon>Bacillota</taxon>
        <taxon>Clostridia</taxon>
        <taxon>Eubacteriales</taxon>
        <taxon>Clostridiaceae</taxon>
        <taxon>Clostridium</taxon>
    </lineage>
</organism>
<dbReference type="Proteomes" id="UP000250223">
    <property type="component" value="Unassembled WGS sequence"/>
</dbReference>
<name>A0A2X2WAY2_CLOCO</name>
<keyword evidence="1" id="KW-0812">Transmembrane</keyword>
<feature type="transmembrane region" description="Helical" evidence="1">
    <location>
        <begin position="89"/>
        <end position="110"/>
    </location>
</feature>
<accession>A0A2X2WAY2</accession>